<dbReference type="AlphaFoldDB" id="A0A2M7GAJ2"/>
<dbReference type="SUPFAM" id="SSF52972">
    <property type="entry name" value="ITPase-like"/>
    <property type="match status" value="1"/>
</dbReference>
<name>A0A2M7GAJ2_9BACT</name>
<evidence type="ECO:0000256" key="1">
    <source>
        <dbReference type="ARBA" id="ARBA00008023"/>
    </source>
</evidence>
<evidence type="ECO:0000256" key="2">
    <source>
        <dbReference type="ARBA" id="ARBA00022801"/>
    </source>
</evidence>
<dbReference type="Pfam" id="PF01725">
    <property type="entry name" value="Ham1p_like"/>
    <property type="match status" value="1"/>
</dbReference>
<proteinExistence type="inferred from homology"/>
<evidence type="ECO:0000313" key="3">
    <source>
        <dbReference type="EMBL" id="PIW19171.1"/>
    </source>
</evidence>
<comment type="similarity">
    <text evidence="1">Belongs to the HAM1 NTPase family.</text>
</comment>
<protein>
    <submittedName>
        <fullName evidence="3">Non-canonical purine NTP pyrophosphatase</fullName>
    </submittedName>
</protein>
<dbReference type="CDD" id="cd00515">
    <property type="entry name" value="HAM1"/>
    <property type="match status" value="1"/>
</dbReference>
<dbReference type="GO" id="GO:0009143">
    <property type="term" value="P:nucleoside triphosphate catabolic process"/>
    <property type="evidence" value="ECO:0007669"/>
    <property type="project" value="InterPro"/>
</dbReference>
<evidence type="ECO:0000313" key="4">
    <source>
        <dbReference type="Proteomes" id="UP000231019"/>
    </source>
</evidence>
<comment type="caution">
    <text evidence="3">The sequence shown here is derived from an EMBL/GenBank/DDBJ whole genome shotgun (WGS) entry which is preliminary data.</text>
</comment>
<dbReference type="InterPro" id="IPR029001">
    <property type="entry name" value="ITPase-like_fam"/>
</dbReference>
<dbReference type="EMBL" id="PFFQ01000005">
    <property type="protein sequence ID" value="PIW19171.1"/>
    <property type="molecule type" value="Genomic_DNA"/>
</dbReference>
<dbReference type="Proteomes" id="UP000231019">
    <property type="component" value="Unassembled WGS sequence"/>
</dbReference>
<organism evidence="3 4">
    <name type="scientific">bacterium (Candidatus Blackallbacteria) CG17_big_fil_post_rev_8_21_14_2_50_48_46</name>
    <dbReference type="NCBI Taxonomy" id="2014261"/>
    <lineage>
        <taxon>Bacteria</taxon>
        <taxon>Candidatus Blackallbacteria</taxon>
    </lineage>
</organism>
<gene>
    <name evidence="3" type="ORF">COW36_01805</name>
</gene>
<dbReference type="PANTHER" id="PTHR11067:SF9">
    <property type="entry name" value="INOSINE TRIPHOSPHATE PYROPHOSPHATASE"/>
    <property type="match status" value="1"/>
</dbReference>
<keyword evidence="2" id="KW-0378">Hydrolase</keyword>
<reference evidence="3 4" key="1">
    <citation type="submission" date="2017-09" db="EMBL/GenBank/DDBJ databases">
        <title>Depth-based differentiation of microbial function through sediment-hosted aquifers and enrichment of novel symbionts in the deep terrestrial subsurface.</title>
        <authorList>
            <person name="Probst A.J."/>
            <person name="Ladd B."/>
            <person name="Jarett J.K."/>
            <person name="Geller-Mcgrath D.E."/>
            <person name="Sieber C.M."/>
            <person name="Emerson J.B."/>
            <person name="Anantharaman K."/>
            <person name="Thomas B.C."/>
            <person name="Malmstrom R."/>
            <person name="Stieglmeier M."/>
            <person name="Klingl A."/>
            <person name="Woyke T."/>
            <person name="Ryan C.M."/>
            <person name="Banfield J.F."/>
        </authorList>
    </citation>
    <scope>NUCLEOTIDE SEQUENCE [LARGE SCALE GENOMIC DNA]</scope>
    <source>
        <strain evidence="3">CG17_big_fil_post_rev_8_21_14_2_50_48_46</strain>
    </source>
</reference>
<sequence length="210" mass="23391">MADSDNRAPRGLFSCLGQAKMSAIYFITGNQNKLREARAFVPEIEAWDLDLPEIQDSEPQPVIEAKLLAALALGPDHPRLLVEDTGLYLGALKGLPGPLIKWFIQKDKLGLEGLYQLTQALHDDSAEAVTVIGYLEKTQASQRVHYFEGRTRGRIVSPQGQAGFGWDAIFMPEGSTLRFAEMSPETKASLSMRRKAFEKFRRFLDTAPSH</sequence>
<accession>A0A2M7GAJ2</accession>
<dbReference type="GO" id="GO:0047429">
    <property type="term" value="F:nucleoside triphosphate diphosphatase activity"/>
    <property type="evidence" value="ECO:0007669"/>
    <property type="project" value="InterPro"/>
</dbReference>
<dbReference type="PANTHER" id="PTHR11067">
    <property type="entry name" value="INOSINE TRIPHOSPHATE PYROPHOSPHATASE/HAM1 PROTEIN"/>
    <property type="match status" value="1"/>
</dbReference>
<dbReference type="Gene3D" id="3.90.950.10">
    <property type="match status" value="1"/>
</dbReference>
<dbReference type="InterPro" id="IPR002637">
    <property type="entry name" value="RdgB/HAM1"/>
</dbReference>
<dbReference type="GO" id="GO:0005737">
    <property type="term" value="C:cytoplasm"/>
    <property type="evidence" value="ECO:0007669"/>
    <property type="project" value="TreeGrafter"/>
</dbReference>